<name>A0A9E7SVZ6_9CAUD</name>
<sequence length="74" mass="8765">MIVFLTPFLKYELFSFAFSLSNENNYHSHSTSQMRIIIIRICISDPRPFLRLCANPTMCQAKFYVRLLGYVQIR</sequence>
<reference evidence="1" key="1">
    <citation type="journal article" date="2022" name="Pharmaceutics">
        <title>Isolation and Molecular Characterization of a Novel Lytic Bacteriophage That Inactivates MDR Klebsiella pneumoniae Strains.</title>
        <authorList>
            <person name="Balcao V.M."/>
            <person name="Moreli F.C."/>
            <person name="Silva E.C."/>
            <person name="Belline B.G."/>
            <person name="Martins L.F."/>
            <person name="Rossi F.P.N."/>
            <person name="Pereira C."/>
            <person name="Vila M.M.D.C."/>
            <person name="da Silva A.M."/>
        </authorList>
    </citation>
    <scope>NUCLEOTIDE SEQUENCE</scope>
</reference>
<accession>A0A9E7SVZ6</accession>
<keyword evidence="2" id="KW-1185">Reference proteome</keyword>
<evidence type="ECO:0000313" key="1">
    <source>
        <dbReference type="EMBL" id="UTN90381.1"/>
    </source>
</evidence>
<proteinExistence type="predicted"/>
<protein>
    <submittedName>
        <fullName evidence="1">Uncharacterized protein</fullName>
    </submittedName>
</protein>
<dbReference type="Proteomes" id="UP001058039">
    <property type="component" value="Segment"/>
</dbReference>
<evidence type="ECO:0000313" key="2">
    <source>
        <dbReference type="Proteomes" id="UP001058039"/>
    </source>
</evidence>
<organism evidence="1 2">
    <name type="scientific">Klebsiella phage vB_KpnS_Uniso31</name>
    <dbReference type="NCBI Taxonomy" id="2951200"/>
    <lineage>
        <taxon>Viruses</taxon>
        <taxon>Duplodnaviria</taxon>
        <taxon>Heunggongvirae</taxon>
        <taxon>Uroviricota</taxon>
        <taxon>Caudoviricetes</taxon>
        <taxon>Demerecviridae</taxon>
        <taxon>Sugarlandvirus</taxon>
        <taxon>Sugarlandvirus Uniso31</taxon>
    </lineage>
</organism>
<dbReference type="EMBL" id="ON637170">
    <property type="protein sequence ID" value="UTN90381.1"/>
    <property type="molecule type" value="Genomic_DNA"/>
</dbReference>